<dbReference type="SUPFAM" id="SSF48452">
    <property type="entry name" value="TPR-like"/>
    <property type="match status" value="1"/>
</dbReference>
<proteinExistence type="predicted"/>
<dbReference type="InterPro" id="IPR011990">
    <property type="entry name" value="TPR-like_helical_dom_sf"/>
</dbReference>
<dbReference type="EMBL" id="QGNW01001338">
    <property type="protein sequence ID" value="RVW44950.1"/>
    <property type="molecule type" value="Genomic_DNA"/>
</dbReference>
<name>A0A438EBQ8_VITVI</name>
<gene>
    <name evidence="1" type="primary">NCA1_0</name>
    <name evidence="1" type="ORF">CK203_077929</name>
</gene>
<sequence>MKASRRIRATGDADSAVTYFEESVDFLRKLPADDLEITHTLSVSLNKIGDLKYYDGDLEAARSYYSQSLDVRRNAIKDRSNVPSQGVNLRIPLLHRFYRKHSLKLDYTRGRCWGFQSLGSVTLTLEHRAGSKETAFSGGWGICGRGDELVLPCQQVDLGGVKNRSGNLQGEFIGSLARQWVVKNLSDVEDTLAVGL</sequence>
<accession>A0A438EBQ8</accession>
<organism evidence="1 2">
    <name type="scientific">Vitis vinifera</name>
    <name type="common">Grape</name>
    <dbReference type="NCBI Taxonomy" id="29760"/>
    <lineage>
        <taxon>Eukaryota</taxon>
        <taxon>Viridiplantae</taxon>
        <taxon>Streptophyta</taxon>
        <taxon>Embryophyta</taxon>
        <taxon>Tracheophyta</taxon>
        <taxon>Spermatophyta</taxon>
        <taxon>Magnoliopsida</taxon>
        <taxon>eudicotyledons</taxon>
        <taxon>Gunneridae</taxon>
        <taxon>Pentapetalae</taxon>
        <taxon>rosids</taxon>
        <taxon>Vitales</taxon>
        <taxon>Vitaceae</taxon>
        <taxon>Viteae</taxon>
        <taxon>Vitis</taxon>
    </lineage>
</organism>
<comment type="caution">
    <text evidence="1">The sequence shown here is derived from an EMBL/GenBank/DDBJ whole genome shotgun (WGS) entry which is preliminary data.</text>
</comment>
<dbReference type="AlphaFoldDB" id="A0A438EBQ8"/>
<dbReference type="Gene3D" id="1.25.40.10">
    <property type="entry name" value="Tetratricopeptide repeat domain"/>
    <property type="match status" value="1"/>
</dbReference>
<evidence type="ECO:0000313" key="1">
    <source>
        <dbReference type="EMBL" id="RVW44950.1"/>
    </source>
</evidence>
<protein>
    <submittedName>
        <fullName evidence="1">Protein NCA1</fullName>
    </submittedName>
</protein>
<dbReference type="Proteomes" id="UP000288805">
    <property type="component" value="Unassembled WGS sequence"/>
</dbReference>
<evidence type="ECO:0000313" key="2">
    <source>
        <dbReference type="Proteomes" id="UP000288805"/>
    </source>
</evidence>
<reference evidence="1 2" key="1">
    <citation type="journal article" date="2018" name="PLoS Genet.">
        <title>Population sequencing reveals clonal diversity and ancestral inbreeding in the grapevine cultivar Chardonnay.</title>
        <authorList>
            <person name="Roach M.J."/>
            <person name="Johnson D.L."/>
            <person name="Bohlmann J."/>
            <person name="van Vuuren H.J."/>
            <person name="Jones S.J."/>
            <person name="Pretorius I.S."/>
            <person name="Schmidt S.A."/>
            <person name="Borneman A.R."/>
        </authorList>
    </citation>
    <scope>NUCLEOTIDE SEQUENCE [LARGE SCALE GENOMIC DNA]</scope>
    <source>
        <strain evidence="2">cv. Chardonnay</strain>
        <tissue evidence="1">Leaf</tissue>
    </source>
</reference>